<feature type="domain" description="NodB homology" evidence="5">
    <location>
        <begin position="89"/>
        <end position="266"/>
    </location>
</feature>
<evidence type="ECO:0000256" key="2">
    <source>
        <dbReference type="ARBA" id="ARBA00022801"/>
    </source>
</evidence>
<evidence type="ECO:0000313" key="6">
    <source>
        <dbReference type="EMBL" id="MCG4617154.1"/>
    </source>
</evidence>
<dbReference type="RefSeq" id="WP_278609332.1">
    <property type="nucleotide sequence ID" value="NZ_JAGZVZ010000004.1"/>
</dbReference>
<dbReference type="PANTHER" id="PTHR10587:SF133">
    <property type="entry name" value="CHITIN DEACETYLASE 1-RELATED"/>
    <property type="match status" value="1"/>
</dbReference>
<dbReference type="InterPro" id="IPR011330">
    <property type="entry name" value="Glyco_hydro/deAcase_b/a-brl"/>
</dbReference>
<evidence type="ECO:0000313" key="7">
    <source>
        <dbReference type="Proteomes" id="UP001200537"/>
    </source>
</evidence>
<proteinExistence type="predicted"/>
<dbReference type="GO" id="GO:0016810">
    <property type="term" value="F:hydrolase activity, acting on carbon-nitrogen (but not peptide) bonds"/>
    <property type="evidence" value="ECO:0007669"/>
    <property type="project" value="InterPro"/>
</dbReference>
<accession>A0AAJ1EWN9</accession>
<dbReference type="Pfam" id="PF01522">
    <property type="entry name" value="Polysacc_deac_1"/>
    <property type="match status" value="1"/>
</dbReference>
<dbReference type="GO" id="GO:0005975">
    <property type="term" value="P:carbohydrate metabolic process"/>
    <property type="evidence" value="ECO:0007669"/>
    <property type="project" value="InterPro"/>
</dbReference>
<keyword evidence="1" id="KW-0479">Metal-binding</keyword>
<dbReference type="PROSITE" id="PS51677">
    <property type="entry name" value="NODB"/>
    <property type="match status" value="1"/>
</dbReference>
<gene>
    <name evidence="6" type="ORF">L0M99_01405</name>
</gene>
<dbReference type="GO" id="GO:0046872">
    <property type="term" value="F:metal ion binding"/>
    <property type="evidence" value="ECO:0007669"/>
    <property type="project" value="UniProtKB-KW"/>
</dbReference>
<evidence type="ECO:0000259" key="5">
    <source>
        <dbReference type="PROSITE" id="PS51677"/>
    </source>
</evidence>
<dbReference type="InterPro" id="IPR050248">
    <property type="entry name" value="Polysacc_deacetylase_ArnD"/>
</dbReference>
<feature type="chain" id="PRO_5042498776" evidence="4">
    <location>
        <begin position="30"/>
        <end position="290"/>
    </location>
</feature>
<dbReference type="GO" id="GO:0016020">
    <property type="term" value="C:membrane"/>
    <property type="evidence" value="ECO:0007669"/>
    <property type="project" value="TreeGrafter"/>
</dbReference>
<keyword evidence="2" id="KW-0378">Hydrolase</keyword>
<dbReference type="AlphaFoldDB" id="A0AAJ1EWN9"/>
<dbReference type="PANTHER" id="PTHR10587">
    <property type="entry name" value="GLYCOSYL TRANSFERASE-RELATED"/>
    <property type="match status" value="1"/>
</dbReference>
<dbReference type="InterPro" id="IPR002509">
    <property type="entry name" value="NODB_dom"/>
</dbReference>
<feature type="signal peptide" evidence="4">
    <location>
        <begin position="1"/>
        <end position="29"/>
    </location>
</feature>
<evidence type="ECO:0000256" key="1">
    <source>
        <dbReference type="ARBA" id="ARBA00022723"/>
    </source>
</evidence>
<sequence length="290" mass="31268">MSRPRNFKVMLGVIVGVALLCSAMVVAYAATRDSGTPKATASTSTSKTTPTKTKPSKTAPTTTTPPTTTSSPTSTPTLTRPPVDCTKEKCVALTFDDGPGPDTPKLLDTLKAENVPATFLLVGKSVATYPDTVAREFKEGHSLGVHTWNHPQLTKLPDDKIVNEITSTADAIKKAAPNAQITFTRPPYGAFNPRVISVLKSLNHAAVIWDVDTLDWKHRDPNAVLTQVKQQTKPGSIILMHDIHPTSIQAVPEIIKYLRSQGFTMVTVPELFGGSLTPGKIYLDQNMVRG</sequence>
<feature type="compositionally biased region" description="Low complexity" evidence="3">
    <location>
        <begin position="36"/>
        <end position="77"/>
    </location>
</feature>
<dbReference type="CDD" id="cd10917">
    <property type="entry name" value="CE4_NodB_like_6s_7s"/>
    <property type="match status" value="1"/>
</dbReference>
<organism evidence="6 7">
    <name type="scientific">Varibaculum cambriense</name>
    <dbReference type="NCBI Taxonomy" id="184870"/>
    <lineage>
        <taxon>Bacteria</taxon>
        <taxon>Bacillati</taxon>
        <taxon>Actinomycetota</taxon>
        <taxon>Actinomycetes</taxon>
        <taxon>Actinomycetales</taxon>
        <taxon>Actinomycetaceae</taxon>
        <taxon>Varibaculum</taxon>
    </lineage>
</organism>
<feature type="region of interest" description="Disordered" evidence="3">
    <location>
        <begin position="32"/>
        <end position="83"/>
    </location>
</feature>
<evidence type="ECO:0000256" key="4">
    <source>
        <dbReference type="SAM" id="SignalP"/>
    </source>
</evidence>
<dbReference type="EMBL" id="JAKNHJ010000002">
    <property type="protein sequence ID" value="MCG4617154.1"/>
    <property type="molecule type" value="Genomic_DNA"/>
</dbReference>
<keyword evidence="4" id="KW-0732">Signal</keyword>
<name>A0AAJ1EWN9_9ACTO</name>
<dbReference type="SUPFAM" id="SSF88713">
    <property type="entry name" value="Glycoside hydrolase/deacetylase"/>
    <property type="match status" value="1"/>
</dbReference>
<comment type="caution">
    <text evidence="6">The sequence shown here is derived from an EMBL/GenBank/DDBJ whole genome shotgun (WGS) entry which is preliminary data.</text>
</comment>
<evidence type="ECO:0000256" key="3">
    <source>
        <dbReference type="SAM" id="MobiDB-lite"/>
    </source>
</evidence>
<dbReference type="Proteomes" id="UP001200537">
    <property type="component" value="Unassembled WGS sequence"/>
</dbReference>
<reference evidence="6" key="1">
    <citation type="submission" date="2022-01" db="EMBL/GenBank/DDBJ databases">
        <title>Collection of gut derived symbiotic bacterial strains cultured from healthy donors.</title>
        <authorList>
            <person name="Lin H."/>
            <person name="Kohout C."/>
            <person name="Waligurski E."/>
            <person name="Pamer E.G."/>
        </authorList>
    </citation>
    <scope>NUCLEOTIDE SEQUENCE</scope>
    <source>
        <strain evidence="6">DFI.7.46</strain>
    </source>
</reference>
<dbReference type="Gene3D" id="3.20.20.370">
    <property type="entry name" value="Glycoside hydrolase/deacetylase"/>
    <property type="match status" value="1"/>
</dbReference>
<protein>
    <submittedName>
        <fullName evidence="6">Polysaccharide deacetylase family protein</fullName>
    </submittedName>
</protein>